<evidence type="ECO:0000256" key="3">
    <source>
        <dbReference type="ARBA" id="ARBA00023163"/>
    </source>
</evidence>
<evidence type="ECO:0000256" key="1">
    <source>
        <dbReference type="ARBA" id="ARBA00023015"/>
    </source>
</evidence>
<dbReference type="SUPFAM" id="SSF47413">
    <property type="entry name" value="lambda repressor-like DNA-binding domains"/>
    <property type="match status" value="1"/>
</dbReference>
<dbReference type="EMBL" id="BAABKK010000026">
    <property type="protein sequence ID" value="GAA5198518.1"/>
    <property type="molecule type" value="Genomic_DNA"/>
</dbReference>
<dbReference type="CDD" id="cd01392">
    <property type="entry name" value="HTH_LacI"/>
    <property type="match status" value="1"/>
</dbReference>
<dbReference type="Proteomes" id="UP001500200">
    <property type="component" value="Unassembled WGS sequence"/>
</dbReference>
<proteinExistence type="predicted"/>
<dbReference type="Pfam" id="PF00356">
    <property type="entry name" value="LacI"/>
    <property type="match status" value="1"/>
</dbReference>
<dbReference type="PANTHER" id="PTHR30146">
    <property type="entry name" value="LACI-RELATED TRANSCRIPTIONAL REPRESSOR"/>
    <property type="match status" value="1"/>
</dbReference>
<dbReference type="PROSITE" id="PS50932">
    <property type="entry name" value="HTH_LACI_2"/>
    <property type="match status" value="1"/>
</dbReference>
<evidence type="ECO:0000259" key="4">
    <source>
        <dbReference type="PROSITE" id="PS50932"/>
    </source>
</evidence>
<dbReference type="InterPro" id="IPR000843">
    <property type="entry name" value="HTH_LacI"/>
</dbReference>
<accession>A0ABP9SL89</accession>
<dbReference type="GO" id="GO:0003677">
    <property type="term" value="F:DNA binding"/>
    <property type="evidence" value="ECO:0007669"/>
    <property type="project" value="UniProtKB-KW"/>
</dbReference>
<dbReference type="InterPro" id="IPR046335">
    <property type="entry name" value="LacI/GalR-like_sensor"/>
</dbReference>
<sequence length="345" mass="36958">MSISEASIGASPLGRGPTIRDVAALSGVAASTVSRALTQPHRVNQATRERIEAAARELGYAPSTYPRSTGPGRSGAVAVLVPDITNPYFFDFIRSTQHQLKTAGYTQLLVDTEEDVELEATYLEEFRGSAVGFILPATRLSDEQLISAAAKSPLVTINRSTPGVPSVIIDTPSGVQQAMEHLFSLGHRDIAYLAGPPNSWSDGRRWDALQERAELLGIIIRRLGPYHPSTRSGAAAADTLLNSGATACIAFNDLVAIGVLVRLRERGIDVPNEMSVVGCDDIFGADFCQPPLTTLTAPIEQAGRVATDMLVSRLRPGRSQMRMKAELPTHLTIRASTGPPLRPAR</sequence>
<dbReference type="SUPFAM" id="SSF53822">
    <property type="entry name" value="Periplasmic binding protein-like I"/>
    <property type="match status" value="1"/>
</dbReference>
<gene>
    <name evidence="5" type="ORF">GCM10023346_35870</name>
</gene>
<dbReference type="InterPro" id="IPR028082">
    <property type="entry name" value="Peripla_BP_I"/>
</dbReference>
<reference evidence="6" key="1">
    <citation type="journal article" date="2019" name="Int. J. Syst. Evol. Microbiol.">
        <title>The Global Catalogue of Microorganisms (GCM) 10K type strain sequencing project: providing services to taxonomists for standard genome sequencing and annotation.</title>
        <authorList>
            <consortium name="The Broad Institute Genomics Platform"/>
            <consortium name="The Broad Institute Genome Sequencing Center for Infectious Disease"/>
            <person name="Wu L."/>
            <person name="Ma J."/>
        </authorList>
    </citation>
    <scope>NUCLEOTIDE SEQUENCE [LARGE SCALE GENOMIC DNA]</scope>
    <source>
        <strain evidence="6">JCM 18514</strain>
    </source>
</reference>
<comment type="caution">
    <text evidence="5">The sequence shown here is derived from an EMBL/GenBank/DDBJ whole genome shotgun (WGS) entry which is preliminary data.</text>
</comment>
<dbReference type="RefSeq" id="WP_345451314.1">
    <property type="nucleotide sequence ID" value="NZ_BAABKK010000026.1"/>
</dbReference>
<name>A0ABP9SL89_9MICC</name>
<dbReference type="CDD" id="cd06267">
    <property type="entry name" value="PBP1_LacI_sugar_binding-like"/>
    <property type="match status" value="1"/>
</dbReference>
<feature type="domain" description="HTH lacI-type" evidence="4">
    <location>
        <begin position="17"/>
        <end position="71"/>
    </location>
</feature>
<evidence type="ECO:0000313" key="6">
    <source>
        <dbReference type="Proteomes" id="UP001500200"/>
    </source>
</evidence>
<dbReference type="PANTHER" id="PTHR30146:SF138">
    <property type="entry name" value="TRANSCRIPTIONAL REGULATORY PROTEIN"/>
    <property type="match status" value="1"/>
</dbReference>
<dbReference type="InterPro" id="IPR010982">
    <property type="entry name" value="Lambda_DNA-bd_dom_sf"/>
</dbReference>
<keyword evidence="1" id="KW-0805">Transcription regulation</keyword>
<dbReference type="Gene3D" id="3.40.50.2300">
    <property type="match status" value="2"/>
</dbReference>
<organism evidence="5 6">
    <name type="scientific">Arthrobacter gyeryongensis</name>
    <dbReference type="NCBI Taxonomy" id="1650592"/>
    <lineage>
        <taxon>Bacteria</taxon>
        <taxon>Bacillati</taxon>
        <taxon>Actinomycetota</taxon>
        <taxon>Actinomycetes</taxon>
        <taxon>Micrococcales</taxon>
        <taxon>Micrococcaceae</taxon>
        <taxon>Arthrobacter</taxon>
    </lineage>
</organism>
<keyword evidence="3" id="KW-0804">Transcription</keyword>
<dbReference type="Gene3D" id="1.10.260.40">
    <property type="entry name" value="lambda repressor-like DNA-binding domains"/>
    <property type="match status" value="1"/>
</dbReference>
<dbReference type="Pfam" id="PF13377">
    <property type="entry name" value="Peripla_BP_3"/>
    <property type="match status" value="1"/>
</dbReference>
<protein>
    <submittedName>
        <fullName evidence="5">LacI family DNA-binding transcriptional regulator</fullName>
    </submittedName>
</protein>
<evidence type="ECO:0000256" key="2">
    <source>
        <dbReference type="ARBA" id="ARBA00023125"/>
    </source>
</evidence>
<keyword evidence="6" id="KW-1185">Reference proteome</keyword>
<evidence type="ECO:0000313" key="5">
    <source>
        <dbReference type="EMBL" id="GAA5198518.1"/>
    </source>
</evidence>
<keyword evidence="2 5" id="KW-0238">DNA-binding</keyword>
<dbReference type="SMART" id="SM00354">
    <property type="entry name" value="HTH_LACI"/>
    <property type="match status" value="1"/>
</dbReference>